<comment type="similarity">
    <text evidence="4 5">Belongs to the cytochrome b5 family.</text>
</comment>
<dbReference type="GeneID" id="83182113"/>
<protein>
    <recommendedName>
        <fullName evidence="6">Cytochrome b5 heme-binding domain-containing protein</fullName>
    </recommendedName>
</protein>
<dbReference type="RefSeq" id="XP_058307061.1">
    <property type="nucleotide sequence ID" value="XM_058454812.1"/>
</dbReference>
<evidence type="ECO:0000256" key="4">
    <source>
        <dbReference type="ARBA" id="ARBA00038168"/>
    </source>
</evidence>
<dbReference type="Gene3D" id="3.10.120.10">
    <property type="entry name" value="Cytochrome b5-like heme/steroid binding domain"/>
    <property type="match status" value="1"/>
</dbReference>
<dbReference type="InterPro" id="IPR050668">
    <property type="entry name" value="Cytochrome_b5"/>
</dbReference>
<dbReference type="InterPro" id="IPR036400">
    <property type="entry name" value="Cyt_B5-like_heme/steroid_sf"/>
</dbReference>
<dbReference type="GO" id="GO:0016020">
    <property type="term" value="C:membrane"/>
    <property type="evidence" value="ECO:0007669"/>
    <property type="project" value="TreeGrafter"/>
</dbReference>
<reference evidence="7" key="1">
    <citation type="submission" date="2022-12" db="EMBL/GenBank/DDBJ databases">
        <authorList>
            <person name="Petersen C."/>
        </authorList>
    </citation>
    <scope>NUCLEOTIDE SEQUENCE</scope>
    <source>
        <strain evidence="7">IBT 15544</strain>
    </source>
</reference>
<dbReference type="GO" id="GO:0046872">
    <property type="term" value="F:metal ion binding"/>
    <property type="evidence" value="ECO:0007669"/>
    <property type="project" value="UniProtKB-UniRule"/>
</dbReference>
<evidence type="ECO:0000256" key="5">
    <source>
        <dbReference type="RuleBase" id="RU362121"/>
    </source>
</evidence>
<dbReference type="GO" id="GO:0020037">
    <property type="term" value="F:heme binding"/>
    <property type="evidence" value="ECO:0007669"/>
    <property type="project" value="UniProtKB-UniRule"/>
</dbReference>
<evidence type="ECO:0000256" key="1">
    <source>
        <dbReference type="ARBA" id="ARBA00022617"/>
    </source>
</evidence>
<proteinExistence type="inferred from homology"/>
<evidence type="ECO:0000256" key="2">
    <source>
        <dbReference type="ARBA" id="ARBA00022723"/>
    </source>
</evidence>
<keyword evidence="1 5" id="KW-0349">Heme</keyword>
<dbReference type="SMART" id="SM01117">
    <property type="entry name" value="Cyt-b5"/>
    <property type="match status" value="1"/>
</dbReference>
<dbReference type="AlphaFoldDB" id="A0A9W9JKL3"/>
<dbReference type="PANTHER" id="PTHR19359:SF95">
    <property type="entry name" value="CYTOCHROME B5 TYPE B"/>
    <property type="match status" value="1"/>
</dbReference>
<keyword evidence="2 5" id="KW-0479">Metal-binding</keyword>
<dbReference type="OrthoDB" id="260519at2759"/>
<dbReference type="Proteomes" id="UP001150904">
    <property type="component" value="Unassembled WGS sequence"/>
</dbReference>
<dbReference type="SUPFAM" id="SSF55856">
    <property type="entry name" value="Cytochrome b5-like heme/steroid binding domain"/>
    <property type="match status" value="1"/>
</dbReference>
<dbReference type="PROSITE" id="PS00191">
    <property type="entry name" value="CYTOCHROME_B5_1"/>
    <property type="match status" value="1"/>
</dbReference>
<dbReference type="InterPro" id="IPR018506">
    <property type="entry name" value="Cyt_B5_heme-BS"/>
</dbReference>
<keyword evidence="8" id="KW-1185">Reference proteome</keyword>
<evidence type="ECO:0000259" key="6">
    <source>
        <dbReference type="PROSITE" id="PS50255"/>
    </source>
</evidence>
<accession>A0A9W9JKL3</accession>
<reference evidence="7" key="2">
    <citation type="journal article" date="2023" name="IMA Fungus">
        <title>Comparative genomic study of the Penicillium genus elucidates a diverse pangenome and 15 lateral gene transfer events.</title>
        <authorList>
            <person name="Petersen C."/>
            <person name="Sorensen T."/>
            <person name="Nielsen M.R."/>
            <person name="Sondergaard T.E."/>
            <person name="Sorensen J.L."/>
            <person name="Fitzpatrick D.A."/>
            <person name="Frisvad J.C."/>
            <person name="Nielsen K.L."/>
        </authorList>
    </citation>
    <scope>NUCLEOTIDE SEQUENCE</scope>
    <source>
        <strain evidence="7">IBT 15544</strain>
    </source>
</reference>
<dbReference type="InterPro" id="IPR001199">
    <property type="entry name" value="Cyt_B5-like_heme/steroid-bd"/>
</dbReference>
<dbReference type="Pfam" id="PF00173">
    <property type="entry name" value="Cyt-b5"/>
    <property type="match status" value="1"/>
</dbReference>
<comment type="caution">
    <text evidence="7">The sequence shown here is derived from an EMBL/GenBank/DDBJ whole genome shotgun (WGS) entry which is preliminary data.</text>
</comment>
<feature type="domain" description="Cytochrome b5 heme-binding" evidence="6">
    <location>
        <begin position="72"/>
        <end position="149"/>
    </location>
</feature>
<gene>
    <name evidence="7" type="ORF">N7498_007750</name>
</gene>
<evidence type="ECO:0000313" key="7">
    <source>
        <dbReference type="EMBL" id="KAJ5198633.1"/>
    </source>
</evidence>
<keyword evidence="3 5" id="KW-0408">Iron</keyword>
<dbReference type="PANTHER" id="PTHR19359">
    <property type="entry name" value="CYTOCHROME B5"/>
    <property type="match status" value="1"/>
</dbReference>
<sequence length="169" mass="19701">MGWLSLRRREPALCPSSDQYKPVTDWKASTEHVEIIESDYPKSDQMTRGVITDDQYPLQDVTTSDDSLPFIPPAIVRSQRSQISKQHRRIWIVIDNVVYDCTNFIHDHPGGDTVIRSFIGEDSSWQFWRFHSRSLMDTFGRPLRIGRTMGVENRFKEPPRYVGGSKSRW</sequence>
<organism evidence="7 8">
    <name type="scientific">Penicillium cinerascens</name>
    <dbReference type="NCBI Taxonomy" id="70096"/>
    <lineage>
        <taxon>Eukaryota</taxon>
        <taxon>Fungi</taxon>
        <taxon>Dikarya</taxon>
        <taxon>Ascomycota</taxon>
        <taxon>Pezizomycotina</taxon>
        <taxon>Eurotiomycetes</taxon>
        <taxon>Eurotiomycetidae</taxon>
        <taxon>Eurotiales</taxon>
        <taxon>Aspergillaceae</taxon>
        <taxon>Penicillium</taxon>
    </lineage>
</organism>
<dbReference type="PROSITE" id="PS50255">
    <property type="entry name" value="CYTOCHROME_B5_2"/>
    <property type="match status" value="1"/>
</dbReference>
<dbReference type="EMBL" id="JAPQKR010000014">
    <property type="protein sequence ID" value="KAJ5198633.1"/>
    <property type="molecule type" value="Genomic_DNA"/>
</dbReference>
<evidence type="ECO:0000256" key="3">
    <source>
        <dbReference type="ARBA" id="ARBA00023004"/>
    </source>
</evidence>
<name>A0A9W9JKL3_9EURO</name>
<evidence type="ECO:0000313" key="8">
    <source>
        <dbReference type="Proteomes" id="UP001150904"/>
    </source>
</evidence>